<dbReference type="Pfam" id="PF00685">
    <property type="entry name" value="Sulfotransfer_1"/>
    <property type="match status" value="1"/>
</dbReference>
<organism evidence="4 5">
    <name type="scientific">Amborella trichopoda</name>
    <dbReference type="NCBI Taxonomy" id="13333"/>
    <lineage>
        <taxon>Eukaryota</taxon>
        <taxon>Viridiplantae</taxon>
        <taxon>Streptophyta</taxon>
        <taxon>Embryophyta</taxon>
        <taxon>Tracheophyta</taxon>
        <taxon>Spermatophyta</taxon>
        <taxon>Magnoliopsida</taxon>
        <taxon>Amborellales</taxon>
        <taxon>Amborellaceae</taxon>
        <taxon>Amborella</taxon>
    </lineage>
</organism>
<evidence type="ECO:0000313" key="4">
    <source>
        <dbReference type="EMBL" id="ERN16717.1"/>
    </source>
</evidence>
<evidence type="ECO:0000256" key="1">
    <source>
        <dbReference type="RuleBase" id="RU361155"/>
    </source>
</evidence>
<dbReference type="AlphaFoldDB" id="U5D5L1"/>
<gene>
    <name evidence="4" type="ORF">AMTR_s00183p00033680</name>
</gene>
<dbReference type="InterPro" id="IPR027417">
    <property type="entry name" value="P-loop_NTPase"/>
</dbReference>
<keyword evidence="1" id="KW-0808">Transferase</keyword>
<evidence type="ECO:0000256" key="2">
    <source>
        <dbReference type="SAM" id="Phobius"/>
    </source>
</evidence>
<dbReference type="InterPro" id="IPR000863">
    <property type="entry name" value="Sulfotransferase_dom"/>
</dbReference>
<evidence type="ECO:0000259" key="3">
    <source>
        <dbReference type="Pfam" id="PF00685"/>
    </source>
</evidence>
<keyword evidence="2" id="KW-0812">Transmembrane</keyword>
<dbReference type="GO" id="GO:0008146">
    <property type="term" value="F:sulfotransferase activity"/>
    <property type="evidence" value="ECO:0007669"/>
    <property type="project" value="InterPro"/>
</dbReference>
<dbReference type="HOGENOM" id="CLU_178783_0_0_1"/>
<name>U5D5L1_AMBTC</name>
<feature type="transmembrane region" description="Helical" evidence="2">
    <location>
        <begin position="23"/>
        <end position="40"/>
    </location>
</feature>
<evidence type="ECO:0000313" key="5">
    <source>
        <dbReference type="Proteomes" id="UP000017836"/>
    </source>
</evidence>
<accession>U5D5L1</accession>
<proteinExistence type="inferred from homology"/>
<sequence>MDFSKHFVSHPDDILLASTPKTGTTWLLVLLFSIASYGLFPKEETHKLILTNHSHKLIPRAYLFSHGFIPKEEVHKLILPLPLEMAHAHLILPLPL</sequence>
<keyword evidence="5" id="KW-1185">Reference proteome</keyword>
<feature type="domain" description="Sulfotransferase" evidence="3">
    <location>
        <begin position="11"/>
        <end position="76"/>
    </location>
</feature>
<keyword evidence="2" id="KW-1133">Transmembrane helix</keyword>
<dbReference type="EC" id="2.8.2.-" evidence="1"/>
<reference evidence="5" key="1">
    <citation type="journal article" date="2013" name="Science">
        <title>The Amborella genome and the evolution of flowering plants.</title>
        <authorList>
            <consortium name="Amborella Genome Project"/>
        </authorList>
    </citation>
    <scope>NUCLEOTIDE SEQUENCE [LARGE SCALE GENOMIC DNA]</scope>
</reference>
<protein>
    <recommendedName>
        <fullName evidence="1">Sulfotransferase</fullName>
        <ecNumber evidence="1">2.8.2.-</ecNumber>
    </recommendedName>
</protein>
<dbReference type="EMBL" id="KI392415">
    <property type="protein sequence ID" value="ERN16717.1"/>
    <property type="molecule type" value="Genomic_DNA"/>
</dbReference>
<comment type="similarity">
    <text evidence="1">Belongs to the sulfotransferase 1 family.</text>
</comment>
<keyword evidence="2" id="KW-0472">Membrane</keyword>
<dbReference type="Gene3D" id="3.40.50.300">
    <property type="entry name" value="P-loop containing nucleotide triphosphate hydrolases"/>
    <property type="match status" value="1"/>
</dbReference>
<dbReference type="Proteomes" id="UP000017836">
    <property type="component" value="Unassembled WGS sequence"/>
</dbReference>
<dbReference type="SUPFAM" id="SSF52540">
    <property type="entry name" value="P-loop containing nucleoside triphosphate hydrolases"/>
    <property type="match status" value="1"/>
</dbReference>
<dbReference type="Gramene" id="ERN16717">
    <property type="protein sequence ID" value="ERN16717"/>
    <property type="gene ID" value="AMTR_s00183p00033680"/>
</dbReference>